<comment type="similarity">
    <text evidence="8">Belongs to the exbB/tolQ family.</text>
</comment>
<keyword evidence="11" id="KW-0732">Signal</keyword>
<evidence type="ECO:0000256" key="11">
    <source>
        <dbReference type="SAM" id="SignalP"/>
    </source>
</evidence>
<dbReference type="GO" id="GO:0005886">
    <property type="term" value="C:plasma membrane"/>
    <property type="evidence" value="ECO:0007669"/>
    <property type="project" value="UniProtKB-SubCell"/>
</dbReference>
<feature type="region of interest" description="Disordered" evidence="9">
    <location>
        <begin position="34"/>
        <end position="58"/>
    </location>
</feature>
<dbReference type="Pfam" id="PF01618">
    <property type="entry name" value="MotA_ExbB"/>
    <property type="match status" value="1"/>
</dbReference>
<reference evidence="13" key="1">
    <citation type="journal article" date="2021" name="PeerJ">
        <title>Extensive microbial diversity within the chicken gut microbiome revealed by metagenomics and culture.</title>
        <authorList>
            <person name="Gilroy R."/>
            <person name="Ravi A."/>
            <person name="Getino M."/>
            <person name="Pursley I."/>
            <person name="Horton D.L."/>
            <person name="Alikhan N.F."/>
            <person name="Baker D."/>
            <person name="Gharbi K."/>
            <person name="Hall N."/>
            <person name="Watson M."/>
            <person name="Adriaenssens E.M."/>
            <person name="Foster-Nyarko E."/>
            <person name="Jarju S."/>
            <person name="Secka A."/>
            <person name="Antonio M."/>
            <person name="Oren A."/>
            <person name="Chaudhuri R.R."/>
            <person name="La Ragione R."/>
            <person name="Hildebrand F."/>
            <person name="Pallen M.J."/>
        </authorList>
    </citation>
    <scope>NUCLEOTIDE SEQUENCE</scope>
    <source>
        <strain evidence="13">Gambia16-930</strain>
    </source>
</reference>
<dbReference type="InterPro" id="IPR050790">
    <property type="entry name" value="ExbB/TolQ_transport"/>
</dbReference>
<feature type="transmembrane region" description="Helical" evidence="10">
    <location>
        <begin position="77"/>
        <end position="95"/>
    </location>
</feature>
<evidence type="ECO:0000256" key="10">
    <source>
        <dbReference type="SAM" id="Phobius"/>
    </source>
</evidence>
<accession>A0A9D1UI18</accession>
<dbReference type="Proteomes" id="UP000824267">
    <property type="component" value="Unassembled WGS sequence"/>
</dbReference>
<feature type="signal peptide" evidence="11">
    <location>
        <begin position="1"/>
        <end position="24"/>
    </location>
</feature>
<name>A0A9D1UI18_9BACT</name>
<feature type="transmembrane region" description="Helical" evidence="10">
    <location>
        <begin position="176"/>
        <end position="201"/>
    </location>
</feature>
<evidence type="ECO:0000256" key="4">
    <source>
        <dbReference type="ARBA" id="ARBA00022692"/>
    </source>
</evidence>
<proteinExistence type="inferred from homology"/>
<evidence type="ECO:0000256" key="6">
    <source>
        <dbReference type="ARBA" id="ARBA00022989"/>
    </source>
</evidence>
<evidence type="ECO:0000256" key="1">
    <source>
        <dbReference type="ARBA" id="ARBA00004651"/>
    </source>
</evidence>
<keyword evidence="2 8" id="KW-0813">Transport</keyword>
<evidence type="ECO:0000259" key="12">
    <source>
        <dbReference type="Pfam" id="PF01618"/>
    </source>
</evidence>
<keyword evidence="7 10" id="KW-0472">Membrane</keyword>
<evidence type="ECO:0000256" key="5">
    <source>
        <dbReference type="ARBA" id="ARBA00022927"/>
    </source>
</evidence>
<feature type="domain" description="MotA/TolQ/ExbB proton channel" evidence="12">
    <location>
        <begin position="136"/>
        <end position="255"/>
    </location>
</feature>
<comment type="caution">
    <text evidence="13">The sequence shown here is derived from an EMBL/GenBank/DDBJ whole genome shotgun (WGS) entry which is preliminary data.</text>
</comment>
<keyword evidence="6 10" id="KW-1133">Transmembrane helix</keyword>
<keyword evidence="4 10" id="KW-0812">Transmembrane</keyword>
<evidence type="ECO:0000313" key="14">
    <source>
        <dbReference type="Proteomes" id="UP000824267"/>
    </source>
</evidence>
<evidence type="ECO:0000313" key="13">
    <source>
        <dbReference type="EMBL" id="HIW87376.1"/>
    </source>
</evidence>
<evidence type="ECO:0000256" key="7">
    <source>
        <dbReference type="ARBA" id="ARBA00023136"/>
    </source>
</evidence>
<evidence type="ECO:0000256" key="9">
    <source>
        <dbReference type="SAM" id="MobiDB-lite"/>
    </source>
</evidence>
<keyword evidence="3" id="KW-1003">Cell membrane</keyword>
<dbReference type="EMBL" id="DXGG01000127">
    <property type="protein sequence ID" value="HIW87376.1"/>
    <property type="molecule type" value="Genomic_DNA"/>
</dbReference>
<sequence>MKKVCAYLSIVMILTLGLSNVAFANAAKDAESETATVSSTETAVTAEPAVAETTTPAPAEEQSFHQALKTKYIEGGVGWMTPILICLILGLALVIERILYLNLATTNADKLLKKIEERVIAGDIEGAKDVCRNTRGPVASIFYQGLDRVNNGLEDVEKSLTSYGGVQMARLESNMVWISLFIALAPSFGFLGTVVGMVQAFDDIEKAGDISPTVVAGGMKVALLTTVFGLITALALQICYNYLLSKIEGLVATMEDSSITFMDILVKNLKK</sequence>
<evidence type="ECO:0000256" key="8">
    <source>
        <dbReference type="RuleBase" id="RU004057"/>
    </source>
</evidence>
<comment type="subcellular location">
    <subcellularLocation>
        <location evidence="1">Cell membrane</location>
        <topology evidence="1">Multi-pass membrane protein</topology>
    </subcellularLocation>
    <subcellularLocation>
        <location evidence="8">Membrane</location>
        <topology evidence="8">Multi-pass membrane protein</topology>
    </subcellularLocation>
</comment>
<dbReference type="InterPro" id="IPR002898">
    <property type="entry name" value="MotA_ExbB_proton_chnl"/>
</dbReference>
<organism evidence="13 14">
    <name type="scientific">Candidatus Onthomorpha intestinigallinarum</name>
    <dbReference type="NCBI Taxonomy" id="2840880"/>
    <lineage>
        <taxon>Bacteria</taxon>
        <taxon>Pseudomonadati</taxon>
        <taxon>Bacteroidota</taxon>
        <taxon>Bacteroidia</taxon>
        <taxon>Bacteroidales</taxon>
        <taxon>Candidatus Onthomorpha</taxon>
    </lineage>
</organism>
<protein>
    <submittedName>
        <fullName evidence="13">MotA/TolQ/ExbB proton channel family protein</fullName>
    </submittedName>
</protein>
<feature type="chain" id="PRO_5038406243" evidence="11">
    <location>
        <begin position="25"/>
        <end position="271"/>
    </location>
</feature>
<reference evidence="13" key="2">
    <citation type="submission" date="2021-04" db="EMBL/GenBank/DDBJ databases">
        <authorList>
            <person name="Gilroy R."/>
        </authorList>
    </citation>
    <scope>NUCLEOTIDE SEQUENCE</scope>
    <source>
        <strain evidence="13">Gambia16-930</strain>
    </source>
</reference>
<dbReference type="PANTHER" id="PTHR30625:SF15">
    <property type="entry name" value="BIOPOLYMER TRANSPORT PROTEIN EXBB"/>
    <property type="match status" value="1"/>
</dbReference>
<feature type="transmembrane region" description="Helical" evidence="10">
    <location>
        <begin position="221"/>
        <end position="244"/>
    </location>
</feature>
<dbReference type="GO" id="GO:0017038">
    <property type="term" value="P:protein import"/>
    <property type="evidence" value="ECO:0007669"/>
    <property type="project" value="TreeGrafter"/>
</dbReference>
<dbReference type="AlphaFoldDB" id="A0A9D1UI18"/>
<evidence type="ECO:0000256" key="3">
    <source>
        <dbReference type="ARBA" id="ARBA00022475"/>
    </source>
</evidence>
<gene>
    <name evidence="13" type="ORF">IAC47_03785</name>
</gene>
<dbReference type="PANTHER" id="PTHR30625">
    <property type="entry name" value="PROTEIN TOLQ"/>
    <property type="match status" value="1"/>
</dbReference>
<keyword evidence="5 8" id="KW-0653">Protein transport</keyword>
<evidence type="ECO:0000256" key="2">
    <source>
        <dbReference type="ARBA" id="ARBA00022448"/>
    </source>
</evidence>